<comment type="caution">
    <text evidence="2">The sequence shown here is derived from an EMBL/GenBank/DDBJ whole genome shotgun (WGS) entry which is preliminary data.</text>
</comment>
<protein>
    <submittedName>
        <fullName evidence="2">Flp pilus assembly protein TadB</fullName>
    </submittedName>
</protein>
<sequence length="313" mass="36017">MKDQSSIIVLLVVALFITLFIALRVVIAGMLAHNHRAGRLHYKQKRGISGLLESQLMRQEKLYRHLSDLLESTRAPFQPLAFITLSFALAIISCIVGLLLFQSLKGTLLPTVIGGLMPYTIVRMTLLQSQLQTRIDFLPSVELFYQSYLVTGERHVRHALQRTIEERRLPARMQPVFDQLYRNLSVRGDDEASLRIFAGALGHVWGEYFVNLMRVSLSEGSTISESLRELLKDMRRSRRANEQERNKLLEIRIANFTPILFLILFVGLNVHYSPENAYHYYLVDPKGRDLMLNAIVLIFASFLMGIWLSRRKM</sequence>
<dbReference type="RefSeq" id="WP_110046405.1">
    <property type="nucleotide sequence ID" value="NZ_CP054613.1"/>
</dbReference>
<feature type="transmembrane region" description="Helical" evidence="1">
    <location>
        <begin position="6"/>
        <end position="32"/>
    </location>
</feature>
<proteinExistence type="predicted"/>
<name>A0A2V2YQX3_9BACL</name>
<keyword evidence="1" id="KW-0472">Membrane</keyword>
<feature type="transmembrane region" description="Helical" evidence="1">
    <location>
        <begin position="80"/>
        <end position="101"/>
    </location>
</feature>
<evidence type="ECO:0000313" key="2">
    <source>
        <dbReference type="EMBL" id="PWV95586.1"/>
    </source>
</evidence>
<keyword evidence="1" id="KW-1133">Transmembrane helix</keyword>
<gene>
    <name evidence="2" type="ORF">DFQ01_12657</name>
</gene>
<keyword evidence="1" id="KW-0812">Transmembrane</keyword>
<dbReference type="PANTHER" id="PTHR35007:SF2">
    <property type="entry name" value="PILUS ASSEMBLE PROTEIN"/>
    <property type="match status" value="1"/>
</dbReference>
<dbReference type="GO" id="GO:0005886">
    <property type="term" value="C:plasma membrane"/>
    <property type="evidence" value="ECO:0007669"/>
    <property type="project" value="UniProtKB-SubCell"/>
</dbReference>
<feature type="transmembrane region" description="Helical" evidence="1">
    <location>
        <begin position="290"/>
        <end position="308"/>
    </location>
</feature>
<evidence type="ECO:0000256" key="1">
    <source>
        <dbReference type="SAM" id="Phobius"/>
    </source>
</evidence>
<dbReference type="Proteomes" id="UP000246635">
    <property type="component" value="Unassembled WGS sequence"/>
</dbReference>
<organism evidence="2 3">
    <name type="scientific">Paenibacillus cellulosilyticus</name>
    <dbReference type="NCBI Taxonomy" id="375489"/>
    <lineage>
        <taxon>Bacteria</taxon>
        <taxon>Bacillati</taxon>
        <taxon>Bacillota</taxon>
        <taxon>Bacilli</taxon>
        <taxon>Bacillales</taxon>
        <taxon>Paenibacillaceae</taxon>
        <taxon>Paenibacillus</taxon>
    </lineage>
</organism>
<dbReference type="PANTHER" id="PTHR35007">
    <property type="entry name" value="INTEGRAL MEMBRANE PROTEIN-RELATED"/>
    <property type="match status" value="1"/>
</dbReference>
<dbReference type="EMBL" id="QGTQ01000026">
    <property type="protein sequence ID" value="PWV95586.1"/>
    <property type="molecule type" value="Genomic_DNA"/>
</dbReference>
<reference evidence="2 3" key="1">
    <citation type="submission" date="2018-05" db="EMBL/GenBank/DDBJ databases">
        <title>Genomic Encyclopedia of Type Strains, Phase III (KMG-III): the genomes of soil and plant-associated and newly described type strains.</title>
        <authorList>
            <person name="Whitman W."/>
        </authorList>
    </citation>
    <scope>NUCLEOTIDE SEQUENCE [LARGE SCALE GENOMIC DNA]</scope>
    <source>
        <strain evidence="2 3">CECT 5696</strain>
    </source>
</reference>
<evidence type="ECO:0000313" key="3">
    <source>
        <dbReference type="Proteomes" id="UP000246635"/>
    </source>
</evidence>
<dbReference type="OrthoDB" id="2661539at2"/>
<keyword evidence="3" id="KW-1185">Reference proteome</keyword>
<feature type="transmembrane region" description="Helical" evidence="1">
    <location>
        <begin position="253"/>
        <end position="270"/>
    </location>
</feature>
<dbReference type="AlphaFoldDB" id="A0A2V2YQX3"/>
<accession>A0A2V2YQX3</accession>